<sequence length="154" mass="17170">MGKLFSIIVIEKSLKHYQKIAHKFHSYPDLPSRTEHPTTDTVCYVAVAVSRTIKSIQMGHLSIIPRPRGDHRCEGFSEAELKIKNGTTKSSPSRIATRAIYSACFSCSEENGEKIKPTILPSVERPYRLLGRTWGRFAALAERLPACGTLQQVG</sequence>
<protein>
    <submittedName>
        <fullName evidence="1">Uncharacterized protein</fullName>
    </submittedName>
</protein>
<dbReference type="Proteomes" id="UP001235939">
    <property type="component" value="Chromosome 04"/>
</dbReference>
<organism evidence="1 2">
    <name type="scientific">Cordylochernes scorpioides</name>
    <dbReference type="NCBI Taxonomy" id="51811"/>
    <lineage>
        <taxon>Eukaryota</taxon>
        <taxon>Metazoa</taxon>
        <taxon>Ecdysozoa</taxon>
        <taxon>Arthropoda</taxon>
        <taxon>Chelicerata</taxon>
        <taxon>Arachnida</taxon>
        <taxon>Pseudoscorpiones</taxon>
        <taxon>Cheliferoidea</taxon>
        <taxon>Chernetidae</taxon>
        <taxon>Cordylochernes</taxon>
    </lineage>
</organism>
<evidence type="ECO:0000313" key="1">
    <source>
        <dbReference type="EMBL" id="UYV66655.1"/>
    </source>
</evidence>
<keyword evidence="2" id="KW-1185">Reference proteome</keyword>
<proteinExistence type="predicted"/>
<accession>A0ABY6KCZ9</accession>
<dbReference type="EMBL" id="CP092866">
    <property type="protein sequence ID" value="UYV66655.1"/>
    <property type="molecule type" value="Genomic_DNA"/>
</dbReference>
<gene>
    <name evidence="1" type="ORF">LAZ67_4002456</name>
</gene>
<reference evidence="1 2" key="1">
    <citation type="submission" date="2022-01" db="EMBL/GenBank/DDBJ databases">
        <title>A chromosomal length assembly of Cordylochernes scorpioides.</title>
        <authorList>
            <person name="Zeh D."/>
            <person name="Zeh J."/>
        </authorList>
    </citation>
    <scope>NUCLEOTIDE SEQUENCE [LARGE SCALE GENOMIC DNA]</scope>
    <source>
        <strain evidence="1">IN4F17</strain>
        <tissue evidence="1">Whole Body</tissue>
    </source>
</reference>
<name>A0ABY6KCZ9_9ARAC</name>
<evidence type="ECO:0000313" key="2">
    <source>
        <dbReference type="Proteomes" id="UP001235939"/>
    </source>
</evidence>